<keyword evidence="6" id="KW-1185">Reference proteome</keyword>
<protein>
    <recommendedName>
        <fullName evidence="4">phosphoglycolate phosphatase</fullName>
        <ecNumber evidence="4">3.1.3.18</ecNumber>
    </recommendedName>
</protein>
<dbReference type="GO" id="GO:0005829">
    <property type="term" value="C:cytosol"/>
    <property type="evidence" value="ECO:0007669"/>
    <property type="project" value="TreeGrafter"/>
</dbReference>
<dbReference type="InterPro" id="IPR023214">
    <property type="entry name" value="HAD_sf"/>
</dbReference>
<dbReference type="RefSeq" id="WP_183718199.1">
    <property type="nucleotide sequence ID" value="NZ_JACHGO010000002.1"/>
</dbReference>
<name>A0A7W8FFI8_9BACT</name>
<comment type="catalytic activity">
    <reaction evidence="1">
        <text>2-phosphoglycolate + H2O = glycolate + phosphate</text>
        <dbReference type="Rhea" id="RHEA:14369"/>
        <dbReference type="ChEBI" id="CHEBI:15377"/>
        <dbReference type="ChEBI" id="CHEBI:29805"/>
        <dbReference type="ChEBI" id="CHEBI:43474"/>
        <dbReference type="ChEBI" id="CHEBI:58033"/>
        <dbReference type="EC" id="3.1.3.18"/>
    </reaction>
</comment>
<accession>A0A7W8FFI8</accession>
<dbReference type="NCBIfam" id="TIGR01509">
    <property type="entry name" value="HAD-SF-IA-v3"/>
    <property type="match status" value="1"/>
</dbReference>
<dbReference type="InterPro" id="IPR023198">
    <property type="entry name" value="PGP-like_dom2"/>
</dbReference>
<keyword evidence="5" id="KW-0378">Hydrolase</keyword>
<comment type="similarity">
    <text evidence="3">Belongs to the HAD-like hydrolase superfamily. CbbY/CbbZ/Gph/YieH family.</text>
</comment>
<dbReference type="SFLD" id="SFLDG01129">
    <property type="entry name" value="C1.5:_HAD__Beta-PGM__Phosphata"/>
    <property type="match status" value="1"/>
</dbReference>
<dbReference type="InterPro" id="IPR041492">
    <property type="entry name" value="HAD_2"/>
</dbReference>
<dbReference type="Pfam" id="PF13419">
    <property type="entry name" value="HAD_2"/>
    <property type="match status" value="1"/>
</dbReference>
<evidence type="ECO:0000313" key="5">
    <source>
        <dbReference type="EMBL" id="MBB5142835.1"/>
    </source>
</evidence>
<comment type="caution">
    <text evidence="5">The sequence shown here is derived from an EMBL/GenBank/DDBJ whole genome shotgun (WGS) entry which is preliminary data.</text>
</comment>
<dbReference type="SUPFAM" id="SSF56784">
    <property type="entry name" value="HAD-like"/>
    <property type="match status" value="1"/>
</dbReference>
<dbReference type="NCBIfam" id="TIGR01662">
    <property type="entry name" value="HAD-SF-IIIA"/>
    <property type="match status" value="1"/>
</dbReference>
<comment type="pathway">
    <text evidence="2">Organic acid metabolism; glycolate biosynthesis; glycolate from 2-phosphoglycolate: step 1/1.</text>
</comment>
<dbReference type="InterPro" id="IPR036412">
    <property type="entry name" value="HAD-like_sf"/>
</dbReference>
<evidence type="ECO:0000313" key="6">
    <source>
        <dbReference type="Proteomes" id="UP000539075"/>
    </source>
</evidence>
<evidence type="ECO:0000256" key="4">
    <source>
        <dbReference type="ARBA" id="ARBA00013078"/>
    </source>
</evidence>
<dbReference type="GO" id="GO:0008967">
    <property type="term" value="F:phosphoglycolate phosphatase activity"/>
    <property type="evidence" value="ECO:0007669"/>
    <property type="project" value="UniProtKB-EC"/>
</dbReference>
<gene>
    <name evidence="5" type="ORF">HNQ38_000914</name>
</gene>
<sequence>MKAFFFDLDGTLLDSLADIGNACNAILEKHGYPTHPLPKYRHFVGNGFGKLVRATLPADAALDDQTKAQLVEEARQYYGLHMYDCTRPYDGVIPALEKLSAAGHPLAILSNKPEEHTLEIVQRYFSAIPFTLVRGARKDVPLKPQPHALLDMMKTMNTSAAQTLYVGDSDVDVLTARNAGVISVGVAWGFRGADELRQAGADHIIDTPSQLPKLAEEA</sequence>
<proteinExistence type="inferred from homology"/>
<dbReference type="Proteomes" id="UP000539075">
    <property type="component" value="Unassembled WGS sequence"/>
</dbReference>
<dbReference type="EC" id="3.1.3.18" evidence="4"/>
<dbReference type="PANTHER" id="PTHR43434:SF1">
    <property type="entry name" value="PHOSPHOGLYCOLATE PHOSPHATASE"/>
    <property type="match status" value="1"/>
</dbReference>
<evidence type="ECO:0000256" key="2">
    <source>
        <dbReference type="ARBA" id="ARBA00004818"/>
    </source>
</evidence>
<dbReference type="EMBL" id="JACHGO010000002">
    <property type="protein sequence ID" value="MBB5142835.1"/>
    <property type="molecule type" value="Genomic_DNA"/>
</dbReference>
<dbReference type="Gene3D" id="1.10.150.240">
    <property type="entry name" value="Putative phosphatase, domain 2"/>
    <property type="match status" value="1"/>
</dbReference>
<evidence type="ECO:0000256" key="3">
    <source>
        <dbReference type="ARBA" id="ARBA00006171"/>
    </source>
</evidence>
<dbReference type="GO" id="GO:0006281">
    <property type="term" value="P:DNA repair"/>
    <property type="evidence" value="ECO:0007669"/>
    <property type="project" value="TreeGrafter"/>
</dbReference>
<dbReference type="NCBIfam" id="TIGR01549">
    <property type="entry name" value="HAD-SF-IA-v1"/>
    <property type="match status" value="1"/>
</dbReference>
<dbReference type="PANTHER" id="PTHR43434">
    <property type="entry name" value="PHOSPHOGLYCOLATE PHOSPHATASE"/>
    <property type="match status" value="1"/>
</dbReference>
<dbReference type="InterPro" id="IPR006439">
    <property type="entry name" value="HAD-SF_hydro_IA"/>
</dbReference>
<dbReference type="Gene3D" id="3.40.50.1000">
    <property type="entry name" value="HAD superfamily/HAD-like"/>
    <property type="match status" value="1"/>
</dbReference>
<dbReference type="SFLD" id="SFLDS00003">
    <property type="entry name" value="Haloacid_Dehalogenase"/>
    <property type="match status" value="1"/>
</dbReference>
<dbReference type="InterPro" id="IPR006549">
    <property type="entry name" value="HAD-SF_hydro_IIIA"/>
</dbReference>
<dbReference type="AlphaFoldDB" id="A0A7W8FFI8"/>
<dbReference type="InterPro" id="IPR050155">
    <property type="entry name" value="HAD-like_hydrolase_sf"/>
</dbReference>
<reference evidence="5 6" key="1">
    <citation type="submission" date="2020-08" db="EMBL/GenBank/DDBJ databases">
        <title>Genomic Encyclopedia of Type Strains, Phase IV (KMG-IV): sequencing the most valuable type-strain genomes for metagenomic binning, comparative biology and taxonomic classification.</title>
        <authorList>
            <person name="Goeker M."/>
        </authorList>
    </citation>
    <scope>NUCLEOTIDE SEQUENCE [LARGE SCALE GENOMIC DNA]</scope>
    <source>
        <strain evidence="5 6">DSM 11275</strain>
    </source>
</reference>
<organism evidence="5 6">
    <name type="scientific">Desulfovibrio intestinalis</name>
    <dbReference type="NCBI Taxonomy" id="58621"/>
    <lineage>
        <taxon>Bacteria</taxon>
        <taxon>Pseudomonadati</taxon>
        <taxon>Thermodesulfobacteriota</taxon>
        <taxon>Desulfovibrionia</taxon>
        <taxon>Desulfovibrionales</taxon>
        <taxon>Desulfovibrionaceae</taxon>
        <taxon>Desulfovibrio</taxon>
    </lineage>
</organism>
<evidence type="ECO:0000256" key="1">
    <source>
        <dbReference type="ARBA" id="ARBA00000830"/>
    </source>
</evidence>